<keyword evidence="3" id="KW-1185">Reference proteome</keyword>
<evidence type="ECO:0000256" key="1">
    <source>
        <dbReference type="SAM" id="MobiDB-lite"/>
    </source>
</evidence>
<dbReference type="HOGENOM" id="CLU_813819_0_0_1"/>
<dbReference type="OrthoDB" id="3681541at2759"/>
<name>M2UGN4_COCH5</name>
<reference evidence="3" key="2">
    <citation type="journal article" date="2013" name="PLoS Genet.">
        <title>Comparative genome structure, secondary metabolite, and effector coding capacity across Cochliobolus pathogens.</title>
        <authorList>
            <person name="Condon B.J."/>
            <person name="Leng Y."/>
            <person name="Wu D."/>
            <person name="Bushley K.E."/>
            <person name="Ohm R.A."/>
            <person name="Otillar R."/>
            <person name="Martin J."/>
            <person name="Schackwitz W."/>
            <person name="Grimwood J."/>
            <person name="MohdZainudin N."/>
            <person name="Xue C."/>
            <person name="Wang R."/>
            <person name="Manning V.A."/>
            <person name="Dhillon B."/>
            <person name="Tu Z.J."/>
            <person name="Steffenson B.J."/>
            <person name="Salamov A."/>
            <person name="Sun H."/>
            <person name="Lowry S."/>
            <person name="LaButti K."/>
            <person name="Han J."/>
            <person name="Copeland A."/>
            <person name="Lindquist E."/>
            <person name="Barry K."/>
            <person name="Schmutz J."/>
            <person name="Baker S.E."/>
            <person name="Ciuffetti L.M."/>
            <person name="Grigoriev I.V."/>
            <person name="Zhong S."/>
            <person name="Turgeon B.G."/>
        </authorList>
    </citation>
    <scope>NUCLEOTIDE SEQUENCE [LARGE SCALE GENOMIC DNA]</scope>
    <source>
        <strain evidence="3">C5 / ATCC 48332 / race O</strain>
    </source>
</reference>
<protein>
    <submittedName>
        <fullName evidence="2">Uncharacterized protein</fullName>
    </submittedName>
</protein>
<dbReference type="EMBL" id="KB445569">
    <property type="protein sequence ID" value="EMD97604.1"/>
    <property type="molecule type" value="Genomic_DNA"/>
</dbReference>
<accession>M2UGN4</accession>
<dbReference type="Proteomes" id="UP000016936">
    <property type="component" value="Unassembled WGS sequence"/>
</dbReference>
<feature type="compositionally biased region" description="Basic residues" evidence="1">
    <location>
        <begin position="181"/>
        <end position="196"/>
    </location>
</feature>
<feature type="compositionally biased region" description="Basic residues" evidence="1">
    <location>
        <begin position="319"/>
        <end position="341"/>
    </location>
</feature>
<organism evidence="2 3">
    <name type="scientific">Cochliobolus heterostrophus (strain C5 / ATCC 48332 / race O)</name>
    <name type="common">Southern corn leaf blight fungus</name>
    <name type="synonym">Bipolaris maydis</name>
    <dbReference type="NCBI Taxonomy" id="701091"/>
    <lineage>
        <taxon>Eukaryota</taxon>
        <taxon>Fungi</taxon>
        <taxon>Dikarya</taxon>
        <taxon>Ascomycota</taxon>
        <taxon>Pezizomycotina</taxon>
        <taxon>Dothideomycetes</taxon>
        <taxon>Pleosporomycetidae</taxon>
        <taxon>Pleosporales</taxon>
        <taxon>Pleosporineae</taxon>
        <taxon>Pleosporaceae</taxon>
        <taxon>Bipolaris</taxon>
    </lineage>
</organism>
<evidence type="ECO:0000313" key="3">
    <source>
        <dbReference type="Proteomes" id="UP000016936"/>
    </source>
</evidence>
<feature type="region of interest" description="Disordered" evidence="1">
    <location>
        <begin position="94"/>
        <end position="256"/>
    </location>
</feature>
<dbReference type="AlphaFoldDB" id="M2UGN4"/>
<evidence type="ECO:0000313" key="2">
    <source>
        <dbReference type="EMBL" id="EMD97604.1"/>
    </source>
</evidence>
<sequence length="341" mass="38397">MASKEAQKLFDRRRTGLDRKARDLIMKSLSMHNVDLGITIIYEFGEEVSMFRSHLDDGRWWSTVQDLKNTCGKGITGMGVINEETRGLWEWQVHQERKKRPESNFRVPPSGSNAKRELPEDILSTSKGLLTAGPADDSEDEGSGDETPDDKASDGNETPETSADEDDPSDDDDDDDEPIRTKRNVKQRKQPLRRVKSTGGSYHGSPKRPREDDATSMQWSMSDPPPQQPLFQYSPNFNNYTHHPNSNPNGQFASLANHPAPALSMLQQGHNPITVHQPDIFNSGYTQELGFGAHMYQEPMQTGPMGSRPVQIPEVPQPKKVKKSKSTSVVTKRRNSRRFKD</sequence>
<feature type="compositionally biased region" description="Polar residues" evidence="1">
    <location>
        <begin position="229"/>
        <end position="254"/>
    </location>
</feature>
<feature type="region of interest" description="Disordered" evidence="1">
    <location>
        <begin position="297"/>
        <end position="341"/>
    </location>
</feature>
<reference evidence="2 3" key="1">
    <citation type="journal article" date="2012" name="PLoS Pathog.">
        <title>Diverse lifestyles and strategies of plant pathogenesis encoded in the genomes of eighteen Dothideomycetes fungi.</title>
        <authorList>
            <person name="Ohm R.A."/>
            <person name="Feau N."/>
            <person name="Henrissat B."/>
            <person name="Schoch C.L."/>
            <person name="Horwitz B.A."/>
            <person name="Barry K.W."/>
            <person name="Condon B.J."/>
            <person name="Copeland A.C."/>
            <person name="Dhillon B."/>
            <person name="Glaser F."/>
            <person name="Hesse C.N."/>
            <person name="Kosti I."/>
            <person name="LaButti K."/>
            <person name="Lindquist E.A."/>
            <person name="Lucas S."/>
            <person name="Salamov A.A."/>
            <person name="Bradshaw R.E."/>
            <person name="Ciuffetti L."/>
            <person name="Hamelin R.C."/>
            <person name="Kema G.H.J."/>
            <person name="Lawrence C."/>
            <person name="Scott J.A."/>
            <person name="Spatafora J.W."/>
            <person name="Turgeon B.G."/>
            <person name="de Wit P.J.G.M."/>
            <person name="Zhong S."/>
            <person name="Goodwin S.B."/>
            <person name="Grigoriev I.V."/>
        </authorList>
    </citation>
    <scope>NUCLEOTIDE SEQUENCE [LARGE SCALE GENOMIC DNA]</scope>
    <source>
        <strain evidence="3">C5 / ATCC 48332 / race O</strain>
    </source>
</reference>
<feature type="compositionally biased region" description="Basic and acidic residues" evidence="1">
    <location>
        <begin position="94"/>
        <end position="103"/>
    </location>
</feature>
<proteinExistence type="predicted"/>
<gene>
    <name evidence="2" type="ORF">COCHEDRAFT_1151216</name>
</gene>
<feature type="compositionally biased region" description="Acidic residues" evidence="1">
    <location>
        <begin position="136"/>
        <end position="148"/>
    </location>
</feature>
<feature type="compositionally biased region" description="Acidic residues" evidence="1">
    <location>
        <begin position="162"/>
        <end position="177"/>
    </location>
</feature>